<proteinExistence type="predicted"/>
<sequence length="80" mass="9010">HPFMAAGAKSSCDNLIDRLSGFIPDYTKGKKDIYSGLAKQTNHAIDWSKRSLREADANATDNPTTYVYELVEYLQRLKSL</sequence>
<name>A0A3B0XHH4_9ZZZZ</name>
<dbReference type="EMBL" id="UOFI01000045">
    <property type="protein sequence ID" value="VAW63713.1"/>
    <property type="molecule type" value="Genomic_DNA"/>
</dbReference>
<accession>A0A3B0XHH4</accession>
<feature type="non-terminal residue" evidence="1">
    <location>
        <position position="1"/>
    </location>
</feature>
<evidence type="ECO:0000313" key="1">
    <source>
        <dbReference type="EMBL" id="VAW63713.1"/>
    </source>
</evidence>
<gene>
    <name evidence="1" type="ORF">MNBD_GAMMA09-2030</name>
</gene>
<organism evidence="1">
    <name type="scientific">hydrothermal vent metagenome</name>
    <dbReference type="NCBI Taxonomy" id="652676"/>
    <lineage>
        <taxon>unclassified sequences</taxon>
        <taxon>metagenomes</taxon>
        <taxon>ecological metagenomes</taxon>
    </lineage>
</organism>
<dbReference type="AlphaFoldDB" id="A0A3B0XHH4"/>
<reference evidence="1" key="1">
    <citation type="submission" date="2018-06" db="EMBL/GenBank/DDBJ databases">
        <authorList>
            <person name="Zhirakovskaya E."/>
        </authorList>
    </citation>
    <scope>NUCLEOTIDE SEQUENCE</scope>
</reference>
<protein>
    <submittedName>
        <fullName evidence="1">Uncharacterized protein</fullName>
    </submittedName>
</protein>